<organism evidence="2 4">
    <name type="scientific">Phytophthora fragariae</name>
    <dbReference type="NCBI Taxonomy" id="53985"/>
    <lineage>
        <taxon>Eukaryota</taxon>
        <taxon>Sar</taxon>
        <taxon>Stramenopiles</taxon>
        <taxon>Oomycota</taxon>
        <taxon>Peronosporomycetes</taxon>
        <taxon>Peronosporales</taxon>
        <taxon>Peronosporaceae</taxon>
        <taxon>Phytophthora</taxon>
    </lineage>
</organism>
<feature type="domain" description="DUF6818" evidence="1">
    <location>
        <begin position="55"/>
        <end position="108"/>
    </location>
</feature>
<evidence type="ECO:0000313" key="4">
    <source>
        <dbReference type="Proteomes" id="UP000429523"/>
    </source>
</evidence>
<dbReference type="EMBL" id="QXGA01003583">
    <property type="protein sequence ID" value="KAE9081662.1"/>
    <property type="molecule type" value="Genomic_DNA"/>
</dbReference>
<dbReference type="PANTHER" id="PTHR34409">
    <property type="entry name" value="SET DOMAIN-CONTAINING PROTEIN"/>
    <property type="match status" value="1"/>
</dbReference>
<evidence type="ECO:0000313" key="5">
    <source>
        <dbReference type="Proteomes" id="UP000440732"/>
    </source>
</evidence>
<dbReference type="InterPro" id="IPR049203">
    <property type="entry name" value="DUF6818"/>
</dbReference>
<comment type="caution">
    <text evidence="2">The sequence shown here is derived from an EMBL/GenBank/DDBJ whole genome shotgun (WGS) entry which is preliminary data.</text>
</comment>
<dbReference type="Proteomes" id="UP000440732">
    <property type="component" value="Unassembled WGS sequence"/>
</dbReference>
<dbReference type="AlphaFoldDB" id="A0A6A3EHV4"/>
<name>A0A6A3EHV4_9STRA</name>
<evidence type="ECO:0000313" key="2">
    <source>
        <dbReference type="EMBL" id="KAE8933172.1"/>
    </source>
</evidence>
<dbReference type="EMBL" id="QXGF01001040">
    <property type="protein sequence ID" value="KAE8933172.1"/>
    <property type="molecule type" value="Genomic_DNA"/>
</dbReference>
<dbReference type="Pfam" id="PF20681">
    <property type="entry name" value="DUF6818"/>
    <property type="match status" value="1"/>
</dbReference>
<gene>
    <name evidence="3" type="ORF">PF006_g27069</name>
    <name evidence="2" type="ORF">PF009_g16816</name>
</gene>
<sequence length="110" mass="12620">MAGRSAPRRLKRACISLFLHHRHGMAPLSKKSGRGMNWTTPEVTRMLTAVERVLPLGMNEWDAVERHFNSDLPRAFSFRDWEAIKRKLFLLKNTLKPTGDPTWPPEVALA</sequence>
<accession>A0A6A3EHV4</accession>
<dbReference type="Proteomes" id="UP000429523">
    <property type="component" value="Unassembled WGS sequence"/>
</dbReference>
<dbReference type="PANTHER" id="PTHR34409:SF1">
    <property type="entry name" value="MYB-LIKE DOMAIN-CONTAINING PROTEIN"/>
    <property type="match status" value="1"/>
</dbReference>
<evidence type="ECO:0000313" key="3">
    <source>
        <dbReference type="EMBL" id="KAE9081662.1"/>
    </source>
</evidence>
<proteinExistence type="predicted"/>
<evidence type="ECO:0000259" key="1">
    <source>
        <dbReference type="Pfam" id="PF20681"/>
    </source>
</evidence>
<protein>
    <recommendedName>
        <fullName evidence="1">DUF6818 domain-containing protein</fullName>
    </recommendedName>
</protein>
<reference evidence="4 5" key="1">
    <citation type="submission" date="2018-08" db="EMBL/GenBank/DDBJ databases">
        <title>Genomic investigation of the strawberry pathogen Phytophthora fragariae indicates pathogenicity is determined by transcriptional variation in three key races.</title>
        <authorList>
            <person name="Adams T.M."/>
            <person name="Armitage A.D."/>
            <person name="Sobczyk M.K."/>
            <person name="Bates H.J."/>
            <person name="Dunwell J.M."/>
            <person name="Nellist C.F."/>
            <person name="Harrison R.J."/>
        </authorList>
    </citation>
    <scope>NUCLEOTIDE SEQUENCE [LARGE SCALE GENOMIC DNA]</scope>
    <source>
        <strain evidence="3 5">NOV-5</strain>
        <strain evidence="2 4">NOV-9</strain>
    </source>
</reference>